<comment type="caution">
    <text evidence="1">The sequence shown here is derived from an EMBL/GenBank/DDBJ whole genome shotgun (WGS) entry which is preliminary data.</text>
</comment>
<name>X1R028_9ZZZZ</name>
<accession>X1R028</accession>
<reference evidence="1" key="1">
    <citation type="journal article" date="2014" name="Front. Microbiol.">
        <title>High frequency of phylogenetically diverse reductive dehalogenase-homologous genes in deep subseafloor sedimentary metagenomes.</title>
        <authorList>
            <person name="Kawai M."/>
            <person name="Futagami T."/>
            <person name="Toyoda A."/>
            <person name="Takaki Y."/>
            <person name="Nishi S."/>
            <person name="Hori S."/>
            <person name="Arai W."/>
            <person name="Tsubouchi T."/>
            <person name="Morono Y."/>
            <person name="Uchiyama I."/>
            <person name="Ito T."/>
            <person name="Fujiyama A."/>
            <person name="Inagaki F."/>
            <person name="Takami H."/>
        </authorList>
    </citation>
    <scope>NUCLEOTIDE SEQUENCE</scope>
    <source>
        <strain evidence="1">Expedition CK06-06</strain>
    </source>
</reference>
<proteinExistence type="predicted"/>
<dbReference type="EMBL" id="BARW01010196">
    <property type="protein sequence ID" value="GAI73893.1"/>
    <property type="molecule type" value="Genomic_DNA"/>
</dbReference>
<sequence length="172" mass="20145">MDDPFDEAEVRTQTQRDKVATWIEKVVIPILSPTGTLIASGTRWHYADYWGNLMAKDIKKGGMYVVKIYRCFPDDKSALWPEMWPKHRLLERKAEIGSLKFNCLYMNDPTGLEGLIFKEKWLQYYDPNQLRFFSKMLVFQGVDPAISEDPGADYTAIVTLAYNYYRNCFNCW</sequence>
<organism evidence="1">
    <name type="scientific">marine sediment metagenome</name>
    <dbReference type="NCBI Taxonomy" id="412755"/>
    <lineage>
        <taxon>unclassified sequences</taxon>
        <taxon>metagenomes</taxon>
        <taxon>ecological metagenomes</taxon>
    </lineage>
</organism>
<evidence type="ECO:0008006" key="2">
    <source>
        <dbReference type="Google" id="ProtNLM"/>
    </source>
</evidence>
<dbReference type="AlphaFoldDB" id="X1R028"/>
<evidence type="ECO:0000313" key="1">
    <source>
        <dbReference type="EMBL" id="GAI73893.1"/>
    </source>
</evidence>
<gene>
    <name evidence="1" type="ORF">S12H4_20191</name>
</gene>
<protein>
    <recommendedName>
        <fullName evidence="2">Terminase large subunit gp17-like C-terminal domain-containing protein</fullName>
    </recommendedName>
</protein>